<sequence>MKSYKEAFVDEVTDLIAENIADRTERMAAVKALTDAYVNLTGSAPDDRQSLRLADYIMREELTDKHPDKMSNSEYPIMSDYQLARRQFGAHKAKNPIARIEVPLSSLMNLGTDGVDYSYPKRRQRTIDEMIYMDEVTVSRNKERRRKYKQFVNGKSKGVFTVNIATGEKAIHDQSCDD</sequence>
<dbReference type="AlphaFoldDB" id="A0A917FKN6"/>
<accession>A0A917FKN6</accession>
<protein>
    <submittedName>
        <fullName evidence="1">Uncharacterized protein</fullName>
    </submittedName>
</protein>
<comment type="caution">
    <text evidence="1">The sequence shown here is derived from an EMBL/GenBank/DDBJ whole genome shotgun (WGS) entry which is preliminary data.</text>
</comment>
<dbReference type="RefSeq" id="WP_188528163.1">
    <property type="nucleotide sequence ID" value="NZ_BMGR01000001.1"/>
</dbReference>
<dbReference type="EMBL" id="BMGR01000001">
    <property type="protein sequence ID" value="GGF88339.1"/>
    <property type="molecule type" value="Genomic_DNA"/>
</dbReference>
<organism evidence="1 2">
    <name type="scientific">Paenibacillus abyssi</name>
    <dbReference type="NCBI Taxonomy" id="1340531"/>
    <lineage>
        <taxon>Bacteria</taxon>
        <taxon>Bacillati</taxon>
        <taxon>Bacillota</taxon>
        <taxon>Bacilli</taxon>
        <taxon>Bacillales</taxon>
        <taxon>Paenibacillaceae</taxon>
        <taxon>Paenibacillus</taxon>
    </lineage>
</organism>
<keyword evidence="2" id="KW-1185">Reference proteome</keyword>
<gene>
    <name evidence="1" type="ORF">GCM10010916_02100</name>
</gene>
<name>A0A917FKN6_9BACL</name>
<dbReference type="Proteomes" id="UP000644756">
    <property type="component" value="Unassembled WGS sequence"/>
</dbReference>
<proteinExistence type="predicted"/>
<evidence type="ECO:0000313" key="1">
    <source>
        <dbReference type="EMBL" id="GGF88339.1"/>
    </source>
</evidence>
<evidence type="ECO:0000313" key="2">
    <source>
        <dbReference type="Proteomes" id="UP000644756"/>
    </source>
</evidence>
<reference evidence="1" key="1">
    <citation type="journal article" date="2014" name="Int. J. Syst. Evol. Microbiol.">
        <title>Complete genome sequence of Corynebacterium casei LMG S-19264T (=DSM 44701T), isolated from a smear-ripened cheese.</title>
        <authorList>
            <consortium name="US DOE Joint Genome Institute (JGI-PGF)"/>
            <person name="Walter F."/>
            <person name="Albersmeier A."/>
            <person name="Kalinowski J."/>
            <person name="Ruckert C."/>
        </authorList>
    </citation>
    <scope>NUCLEOTIDE SEQUENCE</scope>
    <source>
        <strain evidence="1">CGMCC 1.12987</strain>
    </source>
</reference>
<reference evidence="1" key="2">
    <citation type="submission" date="2020-09" db="EMBL/GenBank/DDBJ databases">
        <authorList>
            <person name="Sun Q."/>
            <person name="Zhou Y."/>
        </authorList>
    </citation>
    <scope>NUCLEOTIDE SEQUENCE</scope>
    <source>
        <strain evidence="1">CGMCC 1.12987</strain>
    </source>
</reference>